<dbReference type="HOGENOM" id="CLU_068225_0_0_7"/>
<evidence type="ECO:0000259" key="1">
    <source>
        <dbReference type="Pfam" id="PF00535"/>
    </source>
</evidence>
<dbReference type="PANTHER" id="PTHR43179:SF7">
    <property type="entry name" value="RHAMNOSYLTRANSFERASE WBBL"/>
    <property type="match status" value="1"/>
</dbReference>
<name>A8ZU22_DESOH</name>
<evidence type="ECO:0000313" key="2">
    <source>
        <dbReference type="EMBL" id="ABW66334.1"/>
    </source>
</evidence>
<proteinExistence type="predicted"/>
<sequence length="346" mass="39141">MSGPMDEVFHQDIVCSVCIANYNGANVLAACLDSVFQQAFPYPFEVIVHDDASTDGSAGIVAEKYPTVRLLQSRTNVGFCVSNNRMAAVARGRFILLLNNDAELHRDAFATLYDVAVRQNVYGILGLPQYSMATGELIDRGSLLDIFCNPVPNLNPSRRDVGMVIGACLWLPRHLWQELGGFPEWFESLAEDMYLCCYARVKGYPVIALAASGFNHWVGESFGGGKVVGRTLQTTYRRRTRSERNKTYVMLLCYPAPLAQVLVPLHLLLLAVEGLLLSAFKKDARIWKEIYWPCLLALWRRRHMLMRLRCEIQATRRASLKAFYSTHTFWPHKLTMLIKYGLPILK</sequence>
<dbReference type="STRING" id="96561.Dole_0524"/>
<keyword evidence="3" id="KW-1185">Reference proteome</keyword>
<dbReference type="Gene3D" id="3.90.550.10">
    <property type="entry name" value="Spore Coat Polysaccharide Biosynthesis Protein SpsA, Chain A"/>
    <property type="match status" value="1"/>
</dbReference>
<protein>
    <submittedName>
        <fullName evidence="2">Glycosyl transferase family 2</fullName>
    </submittedName>
</protein>
<dbReference type="Pfam" id="PF00535">
    <property type="entry name" value="Glycos_transf_2"/>
    <property type="match status" value="1"/>
</dbReference>
<dbReference type="AlphaFoldDB" id="A8ZU22"/>
<dbReference type="EMBL" id="CP000859">
    <property type="protein sequence ID" value="ABW66334.1"/>
    <property type="molecule type" value="Genomic_DNA"/>
</dbReference>
<organism evidence="2 3">
    <name type="scientific">Desulfosudis oleivorans (strain DSM 6200 / JCM 39069 / Hxd3)</name>
    <name type="common">Desulfococcus oleovorans</name>
    <dbReference type="NCBI Taxonomy" id="96561"/>
    <lineage>
        <taxon>Bacteria</taxon>
        <taxon>Pseudomonadati</taxon>
        <taxon>Thermodesulfobacteriota</taxon>
        <taxon>Desulfobacteria</taxon>
        <taxon>Desulfobacterales</taxon>
        <taxon>Desulfosudaceae</taxon>
        <taxon>Desulfosudis</taxon>
    </lineage>
</organism>
<dbReference type="eggNOG" id="COG1216">
    <property type="taxonomic scope" value="Bacteria"/>
</dbReference>
<dbReference type="Proteomes" id="UP000008561">
    <property type="component" value="Chromosome"/>
</dbReference>
<reference evidence="2 3" key="1">
    <citation type="submission" date="2007-10" db="EMBL/GenBank/DDBJ databases">
        <title>Complete sequence of Desulfococcus oleovorans Hxd3.</title>
        <authorList>
            <consortium name="US DOE Joint Genome Institute"/>
            <person name="Copeland A."/>
            <person name="Lucas S."/>
            <person name="Lapidus A."/>
            <person name="Barry K."/>
            <person name="Glavina del Rio T."/>
            <person name="Dalin E."/>
            <person name="Tice H."/>
            <person name="Pitluck S."/>
            <person name="Kiss H."/>
            <person name="Brettin T."/>
            <person name="Bruce D."/>
            <person name="Detter J.C."/>
            <person name="Han C."/>
            <person name="Schmutz J."/>
            <person name="Larimer F."/>
            <person name="Land M."/>
            <person name="Hauser L."/>
            <person name="Kyrpides N."/>
            <person name="Kim E."/>
            <person name="Wawrik B."/>
            <person name="Richardson P."/>
        </authorList>
    </citation>
    <scope>NUCLEOTIDE SEQUENCE [LARGE SCALE GENOMIC DNA]</scope>
    <source>
        <strain evidence="3">DSM 6200 / JCM 39069 / Hxd3</strain>
    </source>
</reference>
<feature type="domain" description="Glycosyltransferase 2-like" evidence="1">
    <location>
        <begin position="16"/>
        <end position="130"/>
    </location>
</feature>
<dbReference type="InterPro" id="IPR029044">
    <property type="entry name" value="Nucleotide-diphossugar_trans"/>
</dbReference>
<accession>A8ZU22</accession>
<dbReference type="GO" id="GO:0016740">
    <property type="term" value="F:transferase activity"/>
    <property type="evidence" value="ECO:0007669"/>
    <property type="project" value="UniProtKB-KW"/>
</dbReference>
<dbReference type="SUPFAM" id="SSF53448">
    <property type="entry name" value="Nucleotide-diphospho-sugar transferases"/>
    <property type="match status" value="1"/>
</dbReference>
<keyword evidence="2" id="KW-0808">Transferase</keyword>
<gene>
    <name evidence="2" type="ordered locus">Dole_0524</name>
</gene>
<dbReference type="PANTHER" id="PTHR43179">
    <property type="entry name" value="RHAMNOSYLTRANSFERASE WBBL"/>
    <property type="match status" value="1"/>
</dbReference>
<dbReference type="CAZy" id="GT2">
    <property type="family name" value="Glycosyltransferase Family 2"/>
</dbReference>
<dbReference type="KEGG" id="dol:Dole_0524"/>
<dbReference type="InterPro" id="IPR001173">
    <property type="entry name" value="Glyco_trans_2-like"/>
</dbReference>
<evidence type="ECO:0000313" key="3">
    <source>
        <dbReference type="Proteomes" id="UP000008561"/>
    </source>
</evidence>